<name>A0ABR6Z666_9BURK</name>
<organism evidence="3 4">
    <name type="scientific">Undibacterium umbellatum</name>
    <dbReference type="NCBI Taxonomy" id="2762300"/>
    <lineage>
        <taxon>Bacteria</taxon>
        <taxon>Pseudomonadati</taxon>
        <taxon>Pseudomonadota</taxon>
        <taxon>Betaproteobacteria</taxon>
        <taxon>Burkholderiales</taxon>
        <taxon>Oxalobacteraceae</taxon>
        <taxon>Undibacterium</taxon>
    </lineage>
</organism>
<evidence type="ECO:0000313" key="3">
    <source>
        <dbReference type="EMBL" id="MBC3907273.1"/>
    </source>
</evidence>
<protein>
    <submittedName>
        <fullName evidence="3">DUF3667 domain-containing protein</fullName>
    </submittedName>
</protein>
<dbReference type="RefSeq" id="WP_186952591.1">
    <property type="nucleotide sequence ID" value="NZ_JACOFX010000002.1"/>
</dbReference>
<feature type="transmembrane region" description="Helical" evidence="2">
    <location>
        <begin position="307"/>
        <end position="325"/>
    </location>
</feature>
<feature type="coiled-coil region" evidence="1">
    <location>
        <begin position="177"/>
        <end position="204"/>
    </location>
</feature>
<dbReference type="Pfam" id="PF12412">
    <property type="entry name" value="DUF3667"/>
    <property type="match status" value="1"/>
</dbReference>
<feature type="transmembrane region" description="Helical" evidence="2">
    <location>
        <begin position="108"/>
        <end position="128"/>
    </location>
</feature>
<gene>
    <name evidence="3" type="ORF">H8L47_06825</name>
</gene>
<keyword evidence="4" id="KW-1185">Reference proteome</keyword>
<dbReference type="Proteomes" id="UP000646911">
    <property type="component" value="Unassembled WGS sequence"/>
</dbReference>
<feature type="transmembrane region" description="Helical" evidence="2">
    <location>
        <begin position="252"/>
        <end position="270"/>
    </location>
</feature>
<dbReference type="EMBL" id="JACOFX010000002">
    <property type="protein sequence ID" value="MBC3907273.1"/>
    <property type="molecule type" value="Genomic_DNA"/>
</dbReference>
<sequence>MRSKKKSKATQQVHKKLPESQTRFPIAKEAASPGHTQLCQNCGAPLAGNYCQSCGQPAHVHRSMAHIFEEVLHGILHFDHKLWRTLPALILRPGKLTREYIAGKRHSYVSPLALLLFLIVAMFFVFSLTMKDPVTGLKGSYKSRDELVLEIYETKETLNKLTLPQEKQAASLPDEDLGSTQKKLSKLETALAEENQRLAKEEKEQLKTGAENKKTSSEYDITQVRWIKKILDRAEKNQDLTFYKLKANAAKLAFLLMPISLPFLWLLFVFKRRYNLFDHAVFSLYSLSFMSILLMCMALLAKLNLTAIAGLLFAFVPPVHMFVQLRDAYELGFFASLWRTAALLCIAALSLLIYTVIVAGMSF</sequence>
<comment type="caution">
    <text evidence="3">The sequence shown here is derived from an EMBL/GenBank/DDBJ whole genome shotgun (WGS) entry which is preliminary data.</text>
</comment>
<accession>A0ABR6Z666</accession>
<evidence type="ECO:0000256" key="1">
    <source>
        <dbReference type="SAM" id="Coils"/>
    </source>
</evidence>
<reference evidence="3 4" key="1">
    <citation type="submission" date="2020-08" db="EMBL/GenBank/DDBJ databases">
        <title>Novel species isolated from subtropical streams in China.</title>
        <authorList>
            <person name="Lu H."/>
        </authorList>
    </citation>
    <scope>NUCLEOTIDE SEQUENCE [LARGE SCALE GENOMIC DNA]</scope>
    <source>
        <strain evidence="3 4">NL8W</strain>
    </source>
</reference>
<keyword evidence="2" id="KW-0812">Transmembrane</keyword>
<keyword evidence="2" id="KW-1133">Transmembrane helix</keyword>
<dbReference type="InterPro" id="IPR022134">
    <property type="entry name" value="DUF3667"/>
</dbReference>
<keyword evidence="1" id="KW-0175">Coiled coil</keyword>
<keyword evidence="2" id="KW-0472">Membrane</keyword>
<evidence type="ECO:0000256" key="2">
    <source>
        <dbReference type="SAM" id="Phobius"/>
    </source>
</evidence>
<evidence type="ECO:0000313" key="4">
    <source>
        <dbReference type="Proteomes" id="UP000646911"/>
    </source>
</evidence>
<feature type="transmembrane region" description="Helical" evidence="2">
    <location>
        <begin position="337"/>
        <end position="361"/>
    </location>
</feature>
<proteinExistence type="predicted"/>
<feature type="transmembrane region" description="Helical" evidence="2">
    <location>
        <begin position="282"/>
        <end position="301"/>
    </location>
</feature>